<dbReference type="AlphaFoldDB" id="A0A1G7MF42"/>
<evidence type="ECO:0000256" key="2">
    <source>
        <dbReference type="SAM" id="SignalP"/>
    </source>
</evidence>
<dbReference type="Gene3D" id="2.40.420.20">
    <property type="match status" value="1"/>
</dbReference>
<feature type="signal peptide" evidence="2">
    <location>
        <begin position="1"/>
        <end position="23"/>
    </location>
</feature>
<dbReference type="Gene3D" id="1.10.287.470">
    <property type="entry name" value="Helix hairpin bin"/>
    <property type="match status" value="1"/>
</dbReference>
<evidence type="ECO:0000259" key="4">
    <source>
        <dbReference type="Pfam" id="PF25989"/>
    </source>
</evidence>
<dbReference type="EMBL" id="FNBL01000005">
    <property type="protein sequence ID" value="SDF59800.1"/>
    <property type="molecule type" value="Genomic_DNA"/>
</dbReference>
<keyword evidence="2" id="KW-0732">Signal</keyword>
<feature type="chain" id="PRO_5010339639" evidence="2">
    <location>
        <begin position="24"/>
        <end position="357"/>
    </location>
</feature>
<dbReference type="GO" id="GO:1990281">
    <property type="term" value="C:efflux pump complex"/>
    <property type="evidence" value="ECO:0007669"/>
    <property type="project" value="TreeGrafter"/>
</dbReference>
<evidence type="ECO:0000313" key="6">
    <source>
        <dbReference type="Proteomes" id="UP000182284"/>
    </source>
</evidence>
<gene>
    <name evidence="5" type="ORF">SAMN04488117_105190</name>
</gene>
<dbReference type="PANTHER" id="PTHR30469">
    <property type="entry name" value="MULTIDRUG RESISTANCE PROTEIN MDTA"/>
    <property type="match status" value="1"/>
</dbReference>
<name>A0A1G7MF42_9RHOB</name>
<feature type="domain" description="CzcB-like barrel-sandwich hybrid" evidence="3">
    <location>
        <begin position="65"/>
        <end position="201"/>
    </location>
</feature>
<dbReference type="Gene3D" id="2.40.50.100">
    <property type="match status" value="1"/>
</dbReference>
<dbReference type="Gene3D" id="2.40.30.170">
    <property type="match status" value="1"/>
</dbReference>
<reference evidence="5 6" key="1">
    <citation type="submission" date="2016-10" db="EMBL/GenBank/DDBJ databases">
        <authorList>
            <person name="de Groot N.N."/>
        </authorList>
    </citation>
    <scope>NUCLEOTIDE SEQUENCE [LARGE SCALE GENOMIC DNA]</scope>
    <source>
        <strain evidence="5 6">DSM 27375</strain>
    </source>
</reference>
<proteinExistence type="inferred from homology"/>
<dbReference type="Proteomes" id="UP000182284">
    <property type="component" value="Unassembled WGS sequence"/>
</dbReference>
<dbReference type="NCBIfam" id="TIGR01730">
    <property type="entry name" value="RND_mfp"/>
    <property type="match status" value="1"/>
</dbReference>
<dbReference type="RefSeq" id="WP_074644879.1">
    <property type="nucleotide sequence ID" value="NZ_FNBL01000005.1"/>
</dbReference>
<accession>A0A1G7MF42</accession>
<evidence type="ECO:0000259" key="3">
    <source>
        <dbReference type="Pfam" id="PF25973"/>
    </source>
</evidence>
<dbReference type="InterPro" id="IPR058647">
    <property type="entry name" value="BSH_CzcB-like"/>
</dbReference>
<sequence>MIKPMRLLAVMLVFSGLGQVGLAQSDMGETPALRPVISEFVSTDPVVKRQYSGVIRGQDVSALAFQTSGRLATLNVAAGDRVTKGQVLATLDQITLAQDVAVAEAAVSGVQAQAEFAQTQYERVSALVARNVATTAQLEAARANRDATAAKLESVRADLAQTTEAARYGSLVAPRDGIVLSTSVDPGTLVSPGVSVMEIADPLGREAIIDVPASVAAIMPEGAGFVVRHRSGGVAPVMARLSVIEPVADTSLETRRLQLVLLAPPEDYRIGTLITAAYNRGADPAMTLPISAIAGTQDRPGVWRVAPDRVAKFVPVTLGAIVGDRVVISAGLSENDEIVVRGVHAFEDGQKVGERLE</sequence>
<dbReference type="GO" id="GO:0015562">
    <property type="term" value="F:efflux transmembrane transporter activity"/>
    <property type="evidence" value="ECO:0007669"/>
    <property type="project" value="TreeGrafter"/>
</dbReference>
<dbReference type="InterPro" id="IPR058637">
    <property type="entry name" value="YknX-like_C"/>
</dbReference>
<organism evidence="5 6">
    <name type="scientific">Celeribacter baekdonensis</name>
    <dbReference type="NCBI Taxonomy" id="875171"/>
    <lineage>
        <taxon>Bacteria</taxon>
        <taxon>Pseudomonadati</taxon>
        <taxon>Pseudomonadota</taxon>
        <taxon>Alphaproteobacteria</taxon>
        <taxon>Rhodobacterales</taxon>
        <taxon>Roseobacteraceae</taxon>
        <taxon>Celeribacter</taxon>
    </lineage>
</organism>
<evidence type="ECO:0000256" key="1">
    <source>
        <dbReference type="ARBA" id="ARBA00009477"/>
    </source>
</evidence>
<dbReference type="PANTHER" id="PTHR30469:SF15">
    <property type="entry name" value="HLYD FAMILY OF SECRETION PROTEINS"/>
    <property type="match status" value="1"/>
</dbReference>
<evidence type="ECO:0000313" key="5">
    <source>
        <dbReference type="EMBL" id="SDF59800.1"/>
    </source>
</evidence>
<protein>
    <submittedName>
        <fullName evidence="5">RND family efflux transporter, MFP subunit</fullName>
    </submittedName>
</protein>
<dbReference type="OrthoDB" id="9813967at2"/>
<dbReference type="SUPFAM" id="SSF111369">
    <property type="entry name" value="HlyD-like secretion proteins"/>
    <property type="match status" value="1"/>
</dbReference>
<dbReference type="Pfam" id="PF25989">
    <property type="entry name" value="YknX_C"/>
    <property type="match status" value="1"/>
</dbReference>
<feature type="domain" description="YknX-like C-terminal permuted SH3-like" evidence="4">
    <location>
        <begin position="285"/>
        <end position="352"/>
    </location>
</feature>
<dbReference type="Pfam" id="PF25973">
    <property type="entry name" value="BSH_CzcB"/>
    <property type="match status" value="1"/>
</dbReference>
<comment type="similarity">
    <text evidence="1">Belongs to the membrane fusion protein (MFP) (TC 8.A.1) family.</text>
</comment>
<dbReference type="InterPro" id="IPR006143">
    <property type="entry name" value="RND_pump_MFP"/>
</dbReference>